<feature type="transmembrane region" description="Helical" evidence="2">
    <location>
        <begin position="84"/>
        <end position="106"/>
    </location>
</feature>
<dbReference type="SMART" id="SM00423">
    <property type="entry name" value="PSI"/>
    <property type="match status" value="1"/>
</dbReference>
<evidence type="ECO:0000313" key="4">
    <source>
        <dbReference type="EMBL" id="KAG9238329.1"/>
    </source>
</evidence>
<feature type="domain" description="PSI" evidence="3">
    <location>
        <begin position="19"/>
        <end position="64"/>
    </location>
</feature>
<evidence type="ECO:0000313" key="5">
    <source>
        <dbReference type="Proteomes" id="UP000824998"/>
    </source>
</evidence>
<keyword evidence="2" id="KW-0472">Membrane</keyword>
<dbReference type="Proteomes" id="UP000824998">
    <property type="component" value="Unassembled WGS sequence"/>
</dbReference>
<reference evidence="4" key="1">
    <citation type="journal article" date="2021" name="IMA Fungus">
        <title>Genomic characterization of three marine fungi, including Emericellopsis atlantica sp. nov. with signatures of a generalist lifestyle and marine biomass degradation.</title>
        <authorList>
            <person name="Hagestad O.C."/>
            <person name="Hou L."/>
            <person name="Andersen J.H."/>
            <person name="Hansen E.H."/>
            <person name="Altermark B."/>
            <person name="Li C."/>
            <person name="Kuhnert E."/>
            <person name="Cox R.J."/>
            <person name="Crous P.W."/>
            <person name="Spatafora J.W."/>
            <person name="Lail K."/>
            <person name="Amirebrahimi M."/>
            <person name="Lipzen A."/>
            <person name="Pangilinan J."/>
            <person name="Andreopoulos W."/>
            <person name="Hayes R.D."/>
            <person name="Ng V."/>
            <person name="Grigoriev I.V."/>
            <person name="Jackson S.A."/>
            <person name="Sutton T.D.S."/>
            <person name="Dobson A.D.W."/>
            <person name="Rama T."/>
        </authorList>
    </citation>
    <scope>NUCLEOTIDE SEQUENCE</scope>
    <source>
        <strain evidence="4">TRa018bII</strain>
    </source>
</reference>
<evidence type="ECO:0000259" key="3">
    <source>
        <dbReference type="SMART" id="SM00423"/>
    </source>
</evidence>
<sequence length="161" mass="18401">MQHNRDADSGQDFDDMLRVCWPHQDCSSCLKQGSCGWCPESSTCVPNTSNIQIFAPVFNNKMCPLSSERWEFRTRPFGCHVSTITVFTCIVSVFATVVMLASLAGLNKLRPKVQAKWNGRPTGCWKVWKYYEPGWWKILIPRLVDINGDDESTRPLLENRV</sequence>
<protein>
    <recommendedName>
        <fullName evidence="3">PSI domain-containing protein</fullName>
    </recommendedName>
</protein>
<name>A0A9P7YR74_9HELO</name>
<comment type="caution">
    <text evidence="4">The sequence shown here is derived from an EMBL/GenBank/DDBJ whole genome shotgun (WGS) entry which is preliminary data.</text>
</comment>
<proteinExistence type="predicted"/>
<keyword evidence="2" id="KW-1133">Transmembrane helix</keyword>
<dbReference type="EMBL" id="MU251371">
    <property type="protein sequence ID" value="KAG9238329.1"/>
    <property type="molecule type" value="Genomic_DNA"/>
</dbReference>
<dbReference type="AlphaFoldDB" id="A0A9P7YR74"/>
<dbReference type="InterPro" id="IPR016201">
    <property type="entry name" value="PSI"/>
</dbReference>
<keyword evidence="2" id="KW-0812">Transmembrane</keyword>
<gene>
    <name evidence="4" type="ORF">BJ875DRAFT_56348</name>
</gene>
<evidence type="ECO:0000256" key="2">
    <source>
        <dbReference type="SAM" id="Phobius"/>
    </source>
</evidence>
<evidence type="ECO:0000256" key="1">
    <source>
        <dbReference type="ARBA" id="ARBA00023180"/>
    </source>
</evidence>
<dbReference type="OrthoDB" id="5427091at2759"/>
<keyword evidence="1" id="KW-0325">Glycoprotein</keyword>
<accession>A0A9P7YR74</accession>
<keyword evidence="5" id="KW-1185">Reference proteome</keyword>
<organism evidence="4 5">
    <name type="scientific">Amylocarpus encephaloides</name>
    <dbReference type="NCBI Taxonomy" id="45428"/>
    <lineage>
        <taxon>Eukaryota</taxon>
        <taxon>Fungi</taxon>
        <taxon>Dikarya</taxon>
        <taxon>Ascomycota</taxon>
        <taxon>Pezizomycotina</taxon>
        <taxon>Leotiomycetes</taxon>
        <taxon>Helotiales</taxon>
        <taxon>Helotiales incertae sedis</taxon>
        <taxon>Amylocarpus</taxon>
    </lineage>
</organism>